<reference evidence="1" key="1">
    <citation type="journal article" date="2014" name="Front. Microbiol.">
        <title>High frequency of phylogenetically diverse reductive dehalogenase-homologous genes in deep subseafloor sedimentary metagenomes.</title>
        <authorList>
            <person name="Kawai M."/>
            <person name="Futagami T."/>
            <person name="Toyoda A."/>
            <person name="Takaki Y."/>
            <person name="Nishi S."/>
            <person name="Hori S."/>
            <person name="Arai W."/>
            <person name="Tsubouchi T."/>
            <person name="Morono Y."/>
            <person name="Uchiyama I."/>
            <person name="Ito T."/>
            <person name="Fujiyama A."/>
            <person name="Inagaki F."/>
            <person name="Takami H."/>
        </authorList>
    </citation>
    <scope>NUCLEOTIDE SEQUENCE</scope>
    <source>
        <strain evidence="1">Expedition CK06-06</strain>
    </source>
</reference>
<comment type="caution">
    <text evidence="1">The sequence shown here is derived from an EMBL/GenBank/DDBJ whole genome shotgun (WGS) entry which is preliminary data.</text>
</comment>
<gene>
    <name evidence="1" type="ORF">S01H4_37282</name>
</gene>
<evidence type="ECO:0000313" key="1">
    <source>
        <dbReference type="EMBL" id="GAG99015.1"/>
    </source>
</evidence>
<sequence length="39" mass="4728">RNAFDVSQILAWLAKERKDFQEQLNWRQQIPGLMKKLLN</sequence>
<dbReference type="EMBL" id="BART01020013">
    <property type="protein sequence ID" value="GAG99015.1"/>
    <property type="molecule type" value="Genomic_DNA"/>
</dbReference>
<feature type="non-terminal residue" evidence="1">
    <location>
        <position position="1"/>
    </location>
</feature>
<name>X1BVG3_9ZZZZ</name>
<accession>X1BVG3</accession>
<proteinExistence type="predicted"/>
<dbReference type="AlphaFoldDB" id="X1BVG3"/>
<organism evidence="1">
    <name type="scientific">marine sediment metagenome</name>
    <dbReference type="NCBI Taxonomy" id="412755"/>
    <lineage>
        <taxon>unclassified sequences</taxon>
        <taxon>metagenomes</taxon>
        <taxon>ecological metagenomes</taxon>
    </lineage>
</organism>
<protein>
    <submittedName>
        <fullName evidence="1">Uncharacterized protein</fullName>
    </submittedName>
</protein>